<evidence type="ECO:0000259" key="3">
    <source>
        <dbReference type="Pfam" id="PF25331"/>
    </source>
</evidence>
<comment type="caution">
    <text evidence="4">The sequence shown here is derived from an EMBL/GenBank/DDBJ whole genome shotgun (WGS) entry which is preliminary data.</text>
</comment>
<keyword evidence="5" id="KW-1185">Reference proteome</keyword>
<reference evidence="4" key="1">
    <citation type="submission" date="2020-12" db="EMBL/GenBank/DDBJ databases">
        <title>Metabolic potential, ecology and presence of endohyphal bacteria is reflected in genomic diversity of Mucoromycotina.</title>
        <authorList>
            <person name="Muszewska A."/>
            <person name="Okrasinska A."/>
            <person name="Steczkiewicz K."/>
            <person name="Drgas O."/>
            <person name="Orlowska M."/>
            <person name="Perlinska-Lenart U."/>
            <person name="Aleksandrzak-Piekarczyk T."/>
            <person name="Szatraj K."/>
            <person name="Zielenkiewicz U."/>
            <person name="Pilsyk S."/>
            <person name="Malc E."/>
            <person name="Mieczkowski P."/>
            <person name="Kruszewska J.S."/>
            <person name="Biernat P."/>
            <person name="Pawlowska J."/>
        </authorList>
    </citation>
    <scope>NUCLEOTIDE SEQUENCE</scope>
    <source>
        <strain evidence="4">CBS 226.32</strain>
    </source>
</reference>
<evidence type="ECO:0000256" key="2">
    <source>
        <dbReference type="SAM" id="MobiDB-lite"/>
    </source>
</evidence>
<feature type="compositionally biased region" description="Low complexity" evidence="2">
    <location>
        <begin position="368"/>
        <end position="381"/>
    </location>
</feature>
<keyword evidence="1" id="KW-0175">Coiled coil</keyword>
<dbReference type="AlphaFoldDB" id="A0A8H7R353"/>
<feature type="compositionally biased region" description="Polar residues" evidence="2">
    <location>
        <begin position="332"/>
        <end position="345"/>
    </location>
</feature>
<gene>
    <name evidence="4" type="ORF">INT46_011132</name>
</gene>
<sequence>MHFSFLVDVGTLVIESIKLTNLKKSMDSKKLNSTKATLSLNVDPKIEKQLNSKALIKEETGQTWGWSADNSYFPLLMRYKTALFIQLSQGLRDSHKSTARLWMKEIVDYNWQEVTLGLHDYTHEENEGNRDESSWGSDGPNGQIVLRLKFVPGFSPVHAQLPSFTADMLGADPFQKDDTWEKAHLLIQKETSDNYATNVPITCTIDKDKRDQVLEHIDKSKQANKRRASSLISLKKNKKPNVRQMSLATLTEKQRNELIQLLEEKQEQSETATNATAESTFNIFKPECYTNPTLDEASTAEDIQATNIAHKNQTASSDISTTNFDVLKKDSISNNNKRSSSTVYDNSEKRRSSGYDFYNTADTRRISETSTSSSVSSPITPAEGVDPTLTAHELMEIETATYLNALRDDLKNSKIHNYRVLRKLSKGKDYFSDQITNLRQGPNSEMRAKKAVKKEI</sequence>
<evidence type="ECO:0000313" key="4">
    <source>
        <dbReference type="EMBL" id="KAG2203582.1"/>
    </source>
</evidence>
<organism evidence="4 5">
    <name type="scientific">Mucor plumbeus</name>
    <dbReference type="NCBI Taxonomy" id="97098"/>
    <lineage>
        <taxon>Eukaryota</taxon>
        <taxon>Fungi</taxon>
        <taxon>Fungi incertae sedis</taxon>
        <taxon>Mucoromycota</taxon>
        <taxon>Mucoromycotina</taxon>
        <taxon>Mucoromycetes</taxon>
        <taxon>Mucorales</taxon>
        <taxon>Mucorineae</taxon>
        <taxon>Mucoraceae</taxon>
        <taxon>Mucor</taxon>
    </lineage>
</organism>
<evidence type="ECO:0000313" key="5">
    <source>
        <dbReference type="Proteomes" id="UP000650833"/>
    </source>
</evidence>
<evidence type="ECO:0000256" key="1">
    <source>
        <dbReference type="SAM" id="Coils"/>
    </source>
</evidence>
<dbReference type="Pfam" id="PF25331">
    <property type="entry name" value="C2_Mug190_3rd"/>
    <property type="match status" value="1"/>
</dbReference>
<dbReference type="EMBL" id="JAEPRC010000223">
    <property type="protein sequence ID" value="KAG2203582.1"/>
    <property type="molecule type" value="Genomic_DNA"/>
</dbReference>
<feature type="coiled-coil region" evidence="1">
    <location>
        <begin position="248"/>
        <end position="278"/>
    </location>
</feature>
<protein>
    <recommendedName>
        <fullName evidence="3">Meiotically up-regulated Mug190 protein third C2 domain-containing protein</fullName>
    </recommendedName>
</protein>
<accession>A0A8H7R353</accession>
<proteinExistence type="predicted"/>
<dbReference type="InterPro" id="IPR057349">
    <property type="entry name" value="C2_Mug190_3rd"/>
</dbReference>
<feature type="region of interest" description="Disordered" evidence="2">
    <location>
        <begin position="331"/>
        <end position="385"/>
    </location>
</feature>
<feature type="domain" description="Meiotically up-regulated Mug190 protein third C2" evidence="3">
    <location>
        <begin position="8"/>
        <end position="118"/>
    </location>
</feature>
<dbReference type="OrthoDB" id="2281950at2759"/>
<name>A0A8H7R353_9FUNG</name>
<dbReference type="Proteomes" id="UP000650833">
    <property type="component" value="Unassembled WGS sequence"/>
</dbReference>